<keyword evidence="5" id="KW-1185">Reference proteome</keyword>
<proteinExistence type="predicted"/>
<feature type="transmembrane region" description="Helical" evidence="2">
    <location>
        <begin position="633"/>
        <end position="650"/>
    </location>
</feature>
<dbReference type="PANTHER" id="PTHR10622:SF10">
    <property type="entry name" value="HET DOMAIN-CONTAINING PROTEIN"/>
    <property type="match status" value="1"/>
</dbReference>
<feature type="transmembrane region" description="Helical" evidence="2">
    <location>
        <begin position="606"/>
        <end position="627"/>
    </location>
</feature>
<sequence>MRLLNASTLRLTEFVGDSVPPYAALSHTWVANEELSLQDWEEIHKHPEGSACHPFAQRGGYQKIAWCCDHAKQDGLEWVWVDTCCIDKTSSSELSEAINSMFRWYQNCRVCYTFLSDVSDGDVPQAPDSEFRRCRWFTRGWTLQELLAPECMQFFSKSWALLGDRSELCQAISEVSRIPSDYLRSDNRLPIFAASIAQRMSWAAPRCTTRREDLAYCLLGIFDVNMPLLYGEADKAFQRLQEEIIKHTNDSSCHSIIMDKHGQPVGDFEVTKKGLRISILIEHDPRLISTMDGSETILGLLNCYPSGDVFNVIAIRLTWPESRRNRGSFEFVRERSPPVLWPRHRVRWPTLKTIYIIKPSAPYNTPPAQTVQPAALAATPGSIIIPTTAFFAVEALTSTPPLTVRRPDDMDHYVVADTDLQAPATAKGNAYFRFRLTTITDPSMDIQLDLLVKVVFEVLPRDELPADEPTYPPGRRKLRKRTEQEKKNQRWAASGLSVYVRSDGVQGRINCFLCRTPEAFVRGHDIQGGGAEYLDALTGWEEEIWDGRTTYRPMIRKQQVVGANSNVLLLWDDRMFDREFWAWLAFKLDFEIYIHGKRASSFYRHAARFAVLTLLEILCAFAAASRIGSQDAFGGSIWMALGMTFAALCLSQPRPNYELPMLMLIHLIIIGVVFAIFYSVFGPLGILYFIFTAVYIFLVFAISWLYEFPLDFIKSQINWWSGNTNEDIG</sequence>
<protein>
    <submittedName>
        <fullName evidence="4">Heterokaryon incompatibility protein-domain-containing protein</fullName>
    </submittedName>
</protein>
<evidence type="ECO:0000313" key="4">
    <source>
        <dbReference type="EMBL" id="KAK3361548.1"/>
    </source>
</evidence>
<dbReference type="Proteomes" id="UP001287356">
    <property type="component" value="Unassembled WGS sequence"/>
</dbReference>
<feature type="domain" description="Heterokaryon incompatibility" evidence="3">
    <location>
        <begin position="22"/>
        <end position="119"/>
    </location>
</feature>
<keyword evidence="2" id="KW-1133">Transmembrane helix</keyword>
<reference evidence="4" key="1">
    <citation type="journal article" date="2023" name="Mol. Phylogenet. Evol.">
        <title>Genome-scale phylogeny and comparative genomics of the fungal order Sordariales.</title>
        <authorList>
            <person name="Hensen N."/>
            <person name="Bonometti L."/>
            <person name="Westerberg I."/>
            <person name="Brannstrom I.O."/>
            <person name="Guillou S."/>
            <person name="Cros-Aarteil S."/>
            <person name="Calhoun S."/>
            <person name="Haridas S."/>
            <person name="Kuo A."/>
            <person name="Mondo S."/>
            <person name="Pangilinan J."/>
            <person name="Riley R."/>
            <person name="LaButti K."/>
            <person name="Andreopoulos B."/>
            <person name="Lipzen A."/>
            <person name="Chen C."/>
            <person name="Yan M."/>
            <person name="Daum C."/>
            <person name="Ng V."/>
            <person name="Clum A."/>
            <person name="Steindorff A."/>
            <person name="Ohm R.A."/>
            <person name="Martin F."/>
            <person name="Silar P."/>
            <person name="Natvig D.O."/>
            <person name="Lalanne C."/>
            <person name="Gautier V."/>
            <person name="Ament-Velasquez S.L."/>
            <person name="Kruys A."/>
            <person name="Hutchinson M.I."/>
            <person name="Powell A.J."/>
            <person name="Barry K."/>
            <person name="Miller A.N."/>
            <person name="Grigoriev I.V."/>
            <person name="Debuchy R."/>
            <person name="Gladieux P."/>
            <person name="Hiltunen Thoren M."/>
            <person name="Johannesson H."/>
        </authorList>
    </citation>
    <scope>NUCLEOTIDE SEQUENCE</scope>
    <source>
        <strain evidence="4">CBS 958.72</strain>
    </source>
</reference>
<comment type="caution">
    <text evidence="4">The sequence shown here is derived from an EMBL/GenBank/DDBJ whole genome shotgun (WGS) entry which is preliminary data.</text>
</comment>
<evidence type="ECO:0000256" key="1">
    <source>
        <dbReference type="SAM" id="MobiDB-lite"/>
    </source>
</evidence>
<organism evidence="4 5">
    <name type="scientific">Lasiosphaeria ovina</name>
    <dbReference type="NCBI Taxonomy" id="92902"/>
    <lineage>
        <taxon>Eukaryota</taxon>
        <taxon>Fungi</taxon>
        <taxon>Dikarya</taxon>
        <taxon>Ascomycota</taxon>
        <taxon>Pezizomycotina</taxon>
        <taxon>Sordariomycetes</taxon>
        <taxon>Sordariomycetidae</taxon>
        <taxon>Sordariales</taxon>
        <taxon>Lasiosphaeriaceae</taxon>
        <taxon>Lasiosphaeria</taxon>
    </lineage>
</organism>
<keyword evidence="2" id="KW-0812">Transmembrane</keyword>
<name>A0AAE0JTP2_9PEZI</name>
<feature type="transmembrane region" description="Helical" evidence="2">
    <location>
        <begin position="686"/>
        <end position="706"/>
    </location>
</feature>
<evidence type="ECO:0000256" key="2">
    <source>
        <dbReference type="SAM" id="Phobius"/>
    </source>
</evidence>
<evidence type="ECO:0000259" key="3">
    <source>
        <dbReference type="Pfam" id="PF06985"/>
    </source>
</evidence>
<evidence type="ECO:0000313" key="5">
    <source>
        <dbReference type="Proteomes" id="UP001287356"/>
    </source>
</evidence>
<dbReference type="InterPro" id="IPR010730">
    <property type="entry name" value="HET"/>
</dbReference>
<reference evidence="4" key="2">
    <citation type="submission" date="2023-06" db="EMBL/GenBank/DDBJ databases">
        <authorList>
            <consortium name="Lawrence Berkeley National Laboratory"/>
            <person name="Haridas S."/>
            <person name="Hensen N."/>
            <person name="Bonometti L."/>
            <person name="Westerberg I."/>
            <person name="Brannstrom I.O."/>
            <person name="Guillou S."/>
            <person name="Cros-Aarteil S."/>
            <person name="Calhoun S."/>
            <person name="Kuo A."/>
            <person name="Mondo S."/>
            <person name="Pangilinan J."/>
            <person name="Riley R."/>
            <person name="Labutti K."/>
            <person name="Andreopoulos B."/>
            <person name="Lipzen A."/>
            <person name="Chen C."/>
            <person name="Yanf M."/>
            <person name="Daum C."/>
            <person name="Ng V."/>
            <person name="Clum A."/>
            <person name="Steindorff A."/>
            <person name="Ohm R."/>
            <person name="Martin F."/>
            <person name="Silar P."/>
            <person name="Natvig D."/>
            <person name="Lalanne C."/>
            <person name="Gautier V."/>
            <person name="Ament-Velasquez S.L."/>
            <person name="Kruys A."/>
            <person name="Hutchinson M.I."/>
            <person name="Powell A.J."/>
            <person name="Barry K."/>
            <person name="Miller A.N."/>
            <person name="Grigoriev I.V."/>
            <person name="Debuchy R."/>
            <person name="Gladieux P."/>
            <person name="Thoren M.H."/>
            <person name="Johannesson H."/>
        </authorList>
    </citation>
    <scope>NUCLEOTIDE SEQUENCE</scope>
    <source>
        <strain evidence="4">CBS 958.72</strain>
    </source>
</reference>
<dbReference type="EMBL" id="JAULSN010000011">
    <property type="protein sequence ID" value="KAK3361548.1"/>
    <property type="molecule type" value="Genomic_DNA"/>
</dbReference>
<feature type="region of interest" description="Disordered" evidence="1">
    <location>
        <begin position="466"/>
        <end position="486"/>
    </location>
</feature>
<dbReference type="PANTHER" id="PTHR10622">
    <property type="entry name" value="HET DOMAIN-CONTAINING PROTEIN"/>
    <property type="match status" value="1"/>
</dbReference>
<accession>A0AAE0JTP2</accession>
<feature type="transmembrane region" description="Helical" evidence="2">
    <location>
        <begin position="662"/>
        <end position="680"/>
    </location>
</feature>
<keyword evidence="2" id="KW-0472">Membrane</keyword>
<dbReference type="AlphaFoldDB" id="A0AAE0JTP2"/>
<gene>
    <name evidence="4" type="ORF">B0T24DRAFT_641826</name>
</gene>
<dbReference type="Pfam" id="PF06985">
    <property type="entry name" value="HET"/>
    <property type="match status" value="1"/>
</dbReference>